<keyword evidence="2" id="KW-1185">Reference proteome</keyword>
<gene>
    <name evidence="1" type="ORF">KV112_14750</name>
</gene>
<dbReference type="EMBL" id="JAYJJT010000016">
    <property type="protein sequence ID" value="MEB3050981.1"/>
    <property type="molecule type" value="Genomic_DNA"/>
</dbReference>
<protein>
    <submittedName>
        <fullName evidence="1">Antitoxin</fullName>
    </submittedName>
</protein>
<dbReference type="RefSeq" id="WP_255612431.1">
    <property type="nucleotide sequence ID" value="NZ_JAYJJS010000016.1"/>
</dbReference>
<reference evidence="1 2" key="1">
    <citation type="submission" date="2023-12" db="EMBL/GenBank/DDBJ databases">
        <title>Description of new species of Mycobacterium terrae complex isolated from sewage at the Sao Paulo Zoological Park Foundation in Brazil.</title>
        <authorList>
            <person name="Romagnoli C.L."/>
            <person name="Conceicao E.C."/>
            <person name="Machado E."/>
            <person name="Barreto L.B.P.F."/>
            <person name="Sharma A."/>
            <person name="Silva N.M."/>
            <person name="Marques L.E."/>
            <person name="Juliana M.A."/>
            <person name="Lourenco M.C.S."/>
            <person name="Digiampietri L.A."/>
            <person name="Suffys P.N."/>
            <person name="Viana-Niero C."/>
        </authorList>
    </citation>
    <scope>NUCLEOTIDE SEQUENCE [LARGE SCALE GENOMIC DNA]</scope>
    <source>
        <strain evidence="1 2">MYC123</strain>
    </source>
</reference>
<sequence>MRTTVDLPPEIHQRVMEIARTRGQSLSATVSELTARGLGQLDEPLRISVDHRSGFPVVSIGRRITAADVLEALDDE</sequence>
<accession>A0ABU5YMB7</accession>
<dbReference type="Proteomes" id="UP001299046">
    <property type="component" value="Unassembled WGS sequence"/>
</dbReference>
<name>A0ABU5YMB7_9MYCO</name>
<evidence type="ECO:0000313" key="1">
    <source>
        <dbReference type="EMBL" id="MEB3050981.1"/>
    </source>
</evidence>
<proteinExistence type="predicted"/>
<evidence type="ECO:0000313" key="2">
    <source>
        <dbReference type="Proteomes" id="UP001299046"/>
    </source>
</evidence>
<comment type="caution">
    <text evidence="1">The sequence shown here is derived from an EMBL/GenBank/DDBJ whole genome shotgun (WGS) entry which is preliminary data.</text>
</comment>
<organism evidence="1 2">
    <name type="scientific">[Mycobacterium] zoologicum</name>
    <dbReference type="NCBI Taxonomy" id="2872311"/>
    <lineage>
        <taxon>Bacteria</taxon>
        <taxon>Bacillati</taxon>
        <taxon>Actinomycetota</taxon>
        <taxon>Actinomycetes</taxon>
        <taxon>Mycobacteriales</taxon>
        <taxon>Mycobacteriaceae</taxon>
        <taxon>Mycolicibacter</taxon>
    </lineage>
</organism>